<organism evidence="1 2">
    <name type="scientific">Paramarasmius palmivorus</name>
    <dbReference type="NCBI Taxonomy" id="297713"/>
    <lineage>
        <taxon>Eukaryota</taxon>
        <taxon>Fungi</taxon>
        <taxon>Dikarya</taxon>
        <taxon>Basidiomycota</taxon>
        <taxon>Agaricomycotina</taxon>
        <taxon>Agaricomycetes</taxon>
        <taxon>Agaricomycetidae</taxon>
        <taxon>Agaricales</taxon>
        <taxon>Marasmiineae</taxon>
        <taxon>Marasmiaceae</taxon>
        <taxon>Paramarasmius</taxon>
    </lineage>
</organism>
<dbReference type="Proteomes" id="UP001383192">
    <property type="component" value="Unassembled WGS sequence"/>
</dbReference>
<keyword evidence="2" id="KW-1185">Reference proteome</keyword>
<evidence type="ECO:0000313" key="2">
    <source>
        <dbReference type="Proteomes" id="UP001383192"/>
    </source>
</evidence>
<dbReference type="EMBL" id="JAYKXP010000076">
    <property type="protein sequence ID" value="KAK7030370.1"/>
    <property type="molecule type" value="Genomic_DNA"/>
</dbReference>
<accession>A0AAW0BT55</accession>
<reference evidence="1 2" key="1">
    <citation type="submission" date="2024-01" db="EMBL/GenBank/DDBJ databases">
        <title>A draft genome for a cacao thread blight-causing isolate of Paramarasmius palmivorus.</title>
        <authorList>
            <person name="Baruah I.K."/>
            <person name="Bukari Y."/>
            <person name="Amoako-Attah I."/>
            <person name="Meinhardt L.W."/>
            <person name="Bailey B.A."/>
            <person name="Cohen S.P."/>
        </authorList>
    </citation>
    <scope>NUCLEOTIDE SEQUENCE [LARGE SCALE GENOMIC DNA]</scope>
    <source>
        <strain evidence="1 2">GH-12</strain>
    </source>
</reference>
<evidence type="ECO:0000313" key="1">
    <source>
        <dbReference type="EMBL" id="KAK7030370.1"/>
    </source>
</evidence>
<gene>
    <name evidence="1" type="ORF">VNI00_014114</name>
</gene>
<protein>
    <submittedName>
        <fullName evidence="1">Uncharacterized protein</fullName>
    </submittedName>
</protein>
<sequence>MEQERGRALKEVKDAHFARMLEVKHRILQLGYSEQDDRSVQWFYLDLIHPKETLTDRRWSAIMREVTSRIQDERAYRLSTDTDGVLATRRQFVSNLYTRYKGSLIPSQWRNLPPVNFAVTLLPSLYQLLLSPDTTVVPEEPIIAAFNTLPQAIDDWIQSATSNLAEERTAPLADTFHANSSPWESATTIVKTMCCRRVTSSLSAALRHTCSATKSPGVPLAVPKLQDGEGKETARRLAALSGLDPDSATADEMDDIGAFYRCINGLRSSHAHVEPCFVGTWRPCIRYAIEQAQYDECSRRPSWNPKWSLCQDDEGVDRTDGRELWACGHCNAHVENLAKRAEVIQHVRLE</sequence>
<dbReference type="AlphaFoldDB" id="A0AAW0BT55"/>
<proteinExistence type="predicted"/>
<comment type="caution">
    <text evidence="1">The sequence shown here is derived from an EMBL/GenBank/DDBJ whole genome shotgun (WGS) entry which is preliminary data.</text>
</comment>
<name>A0AAW0BT55_9AGAR</name>